<evidence type="ECO:0000256" key="8">
    <source>
        <dbReference type="ARBA" id="ARBA00022989"/>
    </source>
</evidence>
<dbReference type="EMBL" id="KV453842">
    <property type="protein sequence ID" value="ODV90407.1"/>
    <property type="molecule type" value="Genomic_DNA"/>
</dbReference>
<protein>
    <recommendedName>
        <fullName evidence="4 11">Protein PBN1</fullName>
    </recommendedName>
</protein>
<evidence type="ECO:0000256" key="3">
    <source>
        <dbReference type="ARBA" id="ARBA00010345"/>
    </source>
</evidence>
<comment type="function">
    <text evidence="11">Required for proper folding and/or the stability of a subset of proteins in the endoplasmic reticulum. Component of glycosylphosphatidylinositol-mannosyltransferase 1 which transfers the first of the 4 mannoses in the GPI-anchor precursors during GPI-anchor biosynthesis. Probably acts by stabilizing the mannosyltransferase GPI14.</text>
</comment>
<evidence type="ECO:0000256" key="5">
    <source>
        <dbReference type="ARBA" id="ARBA00022502"/>
    </source>
</evidence>
<dbReference type="Proteomes" id="UP000095023">
    <property type="component" value="Unassembled WGS sequence"/>
</dbReference>
<sequence length="452" mass="50624">MLNFRHTFFIDAEDYAYYGREVKIEGDTLRVPTGHAYREDAIICRKGIAWTNEIVHQHGLESVLIEWFPANSPHCPYLAHTGKGLYVYVKTSNTAVPSLDVLTGGVIDSTQKPIRFKDGFLYYDPDAQIAPEKLCRSLSGTGDCGLDVSGGVRVFYDEENIAVQSQSTHSDSTSFTKLPDTQLEVAVFTHDDKTSDTYTDFFDGALFVADQPFPRELMLGSHGPIKYLNDDLPDFGEGRTRAQDRSWYLTHVQNPVGLHPKLEIEYNVKKAPEGQCKLYSLWTLPKDVFIDRNQFDLHGLVELYGETDLELPAYAIEGWGSVLLQEIVDDSPFVVPLHSRYETPNKEPFVVKVPEPLVFYACEKPESLVDTATSAFQRPEPFYMSFFPKHVIYHLAARGTGVTIGIPTLDPGHAGQIEVFTVGTIVIGFLYLLIRLSGVILGSSEAKKPKKD</sequence>
<gene>
    <name evidence="12" type="ORF">CANCADRAFT_106301</name>
</gene>
<dbReference type="OrthoDB" id="5546453at2759"/>
<dbReference type="PANTHER" id="PTHR28533:SF1">
    <property type="entry name" value="PROTEIN PBN1"/>
    <property type="match status" value="1"/>
</dbReference>
<comment type="pathway">
    <text evidence="2 11">Glycolipid biosynthesis; glycosylphosphatidylinositol-anchor biosynthesis.</text>
</comment>
<organism evidence="12 13">
    <name type="scientific">Tortispora caseinolytica NRRL Y-17796</name>
    <dbReference type="NCBI Taxonomy" id="767744"/>
    <lineage>
        <taxon>Eukaryota</taxon>
        <taxon>Fungi</taxon>
        <taxon>Dikarya</taxon>
        <taxon>Ascomycota</taxon>
        <taxon>Saccharomycotina</taxon>
        <taxon>Trigonopsidomycetes</taxon>
        <taxon>Trigonopsidales</taxon>
        <taxon>Trigonopsidaceae</taxon>
        <taxon>Tortispora</taxon>
    </lineage>
</organism>
<evidence type="ECO:0000256" key="7">
    <source>
        <dbReference type="ARBA" id="ARBA00022824"/>
    </source>
</evidence>
<keyword evidence="10" id="KW-0325">Glycoprotein</keyword>
<dbReference type="PANTHER" id="PTHR28533">
    <property type="entry name" value="PROTEIN PBN1"/>
    <property type="match status" value="1"/>
</dbReference>
<dbReference type="GO" id="GO:0006506">
    <property type="term" value="P:GPI anchor biosynthetic process"/>
    <property type="evidence" value="ECO:0007669"/>
    <property type="project" value="UniProtKB-UniPathway"/>
</dbReference>
<keyword evidence="8 11" id="KW-1133">Transmembrane helix</keyword>
<reference evidence="13" key="1">
    <citation type="submission" date="2016-02" db="EMBL/GenBank/DDBJ databases">
        <title>Comparative genomics of biotechnologically important yeasts.</title>
        <authorList>
            <consortium name="DOE Joint Genome Institute"/>
            <person name="Riley R."/>
            <person name="Haridas S."/>
            <person name="Wolfe K.H."/>
            <person name="Lopes M.R."/>
            <person name="Hittinger C.T."/>
            <person name="Goker M."/>
            <person name="Salamov A."/>
            <person name="Wisecaver J."/>
            <person name="Long T.M."/>
            <person name="Aerts A.L."/>
            <person name="Barry K."/>
            <person name="Choi C."/>
            <person name="Clum A."/>
            <person name="Coughlan A.Y."/>
            <person name="Deshpande S."/>
            <person name="Douglass A.P."/>
            <person name="Hanson S.J."/>
            <person name="Klenk H.-P."/>
            <person name="Labutti K."/>
            <person name="Lapidus A."/>
            <person name="Lindquist E."/>
            <person name="Lipzen A."/>
            <person name="Meier-Kolthoff J.P."/>
            <person name="Ohm R.A."/>
            <person name="Otillar R.P."/>
            <person name="Pangilinan J."/>
            <person name="Peng Y."/>
            <person name="Rokas A."/>
            <person name="Rosa C.A."/>
            <person name="Scheuner C."/>
            <person name="Sibirny A.A."/>
            <person name="Slot J.C."/>
            <person name="Stielow J.B."/>
            <person name="Sun H."/>
            <person name="Kurtzman C.P."/>
            <person name="Blackwell M."/>
            <person name="Jeffries T.W."/>
            <person name="Grigoriev I.V."/>
        </authorList>
    </citation>
    <scope>NUCLEOTIDE SEQUENCE [LARGE SCALE GENOMIC DNA]</scope>
    <source>
        <strain evidence="13">NRRL Y-17796</strain>
    </source>
</reference>
<accession>A0A1E4TFC5</accession>
<evidence type="ECO:0000313" key="13">
    <source>
        <dbReference type="Proteomes" id="UP000095023"/>
    </source>
</evidence>
<dbReference type="InterPro" id="IPR042322">
    <property type="entry name" value="Pbn1"/>
</dbReference>
<dbReference type="GO" id="GO:1990529">
    <property type="term" value="C:glycosylphosphatidylinositol-mannosyltransferase I complex"/>
    <property type="evidence" value="ECO:0007669"/>
    <property type="project" value="TreeGrafter"/>
</dbReference>
<evidence type="ECO:0000256" key="6">
    <source>
        <dbReference type="ARBA" id="ARBA00022692"/>
    </source>
</evidence>
<keyword evidence="7 11" id="KW-0256">Endoplasmic reticulum</keyword>
<evidence type="ECO:0000256" key="2">
    <source>
        <dbReference type="ARBA" id="ARBA00004687"/>
    </source>
</evidence>
<name>A0A1E4TFC5_9ASCO</name>
<dbReference type="AlphaFoldDB" id="A0A1E4TFC5"/>
<comment type="similarity">
    <text evidence="3 11">Belongs to the PIGX family.</text>
</comment>
<comment type="subcellular location">
    <subcellularLocation>
        <location evidence="11">Endoplasmic reticulum membrane</location>
        <topology evidence="11">Single-pass membrane protein</topology>
    </subcellularLocation>
    <subcellularLocation>
        <location evidence="1">Endoplasmic reticulum membrane</location>
        <topology evidence="1">Single-pass type III membrane protein</topology>
    </subcellularLocation>
</comment>
<dbReference type="SMART" id="SM00780">
    <property type="entry name" value="PIG-X"/>
    <property type="match status" value="1"/>
</dbReference>
<keyword evidence="6 11" id="KW-0812">Transmembrane</keyword>
<dbReference type="InterPro" id="IPR013233">
    <property type="entry name" value="PIG-X/PBN1"/>
</dbReference>
<dbReference type="GO" id="GO:0000030">
    <property type="term" value="F:mannosyltransferase activity"/>
    <property type="evidence" value="ECO:0007669"/>
    <property type="project" value="TreeGrafter"/>
</dbReference>
<keyword evidence="9 11" id="KW-0472">Membrane</keyword>
<dbReference type="GO" id="GO:0005789">
    <property type="term" value="C:endoplasmic reticulum membrane"/>
    <property type="evidence" value="ECO:0007669"/>
    <property type="project" value="UniProtKB-SubCell"/>
</dbReference>
<proteinExistence type="inferred from homology"/>
<dbReference type="UniPathway" id="UPA00196"/>
<keyword evidence="5 11" id="KW-0337">GPI-anchor biosynthesis</keyword>
<evidence type="ECO:0000256" key="11">
    <source>
        <dbReference type="RuleBase" id="RU366056"/>
    </source>
</evidence>
<evidence type="ECO:0000256" key="1">
    <source>
        <dbReference type="ARBA" id="ARBA00004643"/>
    </source>
</evidence>
<evidence type="ECO:0000256" key="10">
    <source>
        <dbReference type="ARBA" id="ARBA00023180"/>
    </source>
</evidence>
<keyword evidence="13" id="KW-1185">Reference proteome</keyword>
<evidence type="ECO:0000256" key="4">
    <source>
        <dbReference type="ARBA" id="ARBA00020410"/>
    </source>
</evidence>
<evidence type="ECO:0000256" key="9">
    <source>
        <dbReference type="ARBA" id="ARBA00023136"/>
    </source>
</evidence>
<feature type="transmembrane region" description="Helical" evidence="11">
    <location>
        <begin position="419"/>
        <end position="441"/>
    </location>
</feature>
<evidence type="ECO:0000313" key="12">
    <source>
        <dbReference type="EMBL" id="ODV90407.1"/>
    </source>
</evidence>
<dbReference type="Pfam" id="PF08320">
    <property type="entry name" value="PIG-X"/>
    <property type="match status" value="1"/>
</dbReference>